<reference evidence="3" key="1">
    <citation type="journal article" date="2023" name="Commun. Biol.">
        <title>Genome analysis of Parmales, the sister group of diatoms, reveals the evolutionary specialization of diatoms from phago-mixotrophs to photoautotrophs.</title>
        <authorList>
            <person name="Ban H."/>
            <person name="Sato S."/>
            <person name="Yoshikawa S."/>
            <person name="Yamada K."/>
            <person name="Nakamura Y."/>
            <person name="Ichinomiya M."/>
            <person name="Sato N."/>
            <person name="Blanc-Mathieu R."/>
            <person name="Endo H."/>
            <person name="Kuwata A."/>
            <person name="Ogata H."/>
        </authorList>
    </citation>
    <scope>NUCLEOTIDE SEQUENCE [LARGE SCALE GENOMIC DNA]</scope>
    <source>
        <strain evidence="3">NIES 3699</strain>
    </source>
</reference>
<keyword evidence="3" id="KW-1185">Reference proteome</keyword>
<proteinExistence type="predicted"/>
<feature type="compositionally biased region" description="Basic and acidic residues" evidence="1">
    <location>
        <begin position="12"/>
        <end position="26"/>
    </location>
</feature>
<comment type="caution">
    <text evidence="2">The sequence shown here is derived from an EMBL/GenBank/DDBJ whole genome shotgun (WGS) entry which is preliminary data.</text>
</comment>
<dbReference type="EMBL" id="BRXX01000032">
    <property type="protein sequence ID" value="GMH84034.1"/>
    <property type="molecule type" value="Genomic_DNA"/>
</dbReference>
<feature type="region of interest" description="Disordered" evidence="1">
    <location>
        <begin position="1"/>
        <end position="68"/>
    </location>
</feature>
<gene>
    <name evidence="2" type="ORF">TrVE_jg10250</name>
</gene>
<sequence>MLKVTTMPKKGKVVEKIPDKLTDAEKKKKKQENKAKSKGTTLAALTAKNDAKKALAGKPPAHSGGKKR</sequence>
<evidence type="ECO:0000313" key="2">
    <source>
        <dbReference type="EMBL" id="GMH84034.1"/>
    </source>
</evidence>
<dbReference type="Proteomes" id="UP001165160">
    <property type="component" value="Unassembled WGS sequence"/>
</dbReference>
<evidence type="ECO:0000256" key="1">
    <source>
        <dbReference type="SAM" id="MobiDB-lite"/>
    </source>
</evidence>
<organism evidence="2 3">
    <name type="scientific">Triparma verrucosa</name>
    <dbReference type="NCBI Taxonomy" id="1606542"/>
    <lineage>
        <taxon>Eukaryota</taxon>
        <taxon>Sar</taxon>
        <taxon>Stramenopiles</taxon>
        <taxon>Ochrophyta</taxon>
        <taxon>Bolidophyceae</taxon>
        <taxon>Parmales</taxon>
        <taxon>Triparmaceae</taxon>
        <taxon>Triparma</taxon>
    </lineage>
</organism>
<accession>A0A9W7EKC3</accession>
<protein>
    <submittedName>
        <fullName evidence="2">Uncharacterized protein</fullName>
    </submittedName>
</protein>
<dbReference type="AlphaFoldDB" id="A0A9W7EKC3"/>
<evidence type="ECO:0000313" key="3">
    <source>
        <dbReference type="Proteomes" id="UP001165160"/>
    </source>
</evidence>
<name>A0A9W7EKC3_9STRA</name>